<keyword evidence="3" id="KW-0813">Transport</keyword>
<evidence type="ECO:0000313" key="13">
    <source>
        <dbReference type="EMBL" id="SNV61462.1"/>
    </source>
</evidence>
<keyword evidence="8 11" id="KW-0472">Membrane</keyword>
<dbReference type="GO" id="GO:0015293">
    <property type="term" value="F:symporter activity"/>
    <property type="evidence" value="ECO:0007669"/>
    <property type="project" value="UniProtKB-KW"/>
</dbReference>
<dbReference type="PANTHER" id="PTHR43528">
    <property type="entry name" value="ALPHA-KETOGLUTARATE PERMEASE"/>
    <property type="match status" value="1"/>
</dbReference>
<evidence type="ECO:0000256" key="6">
    <source>
        <dbReference type="ARBA" id="ARBA00022847"/>
    </source>
</evidence>
<dbReference type="FunFam" id="1.20.1250.20:FF:000001">
    <property type="entry name" value="Dicarboxylate MFS transporter"/>
    <property type="match status" value="1"/>
</dbReference>
<dbReference type="Pfam" id="PF00083">
    <property type="entry name" value="Sugar_tr"/>
    <property type="match status" value="1"/>
</dbReference>
<organism evidence="13 14">
    <name type="scientific">Corynebacterium imitans</name>
    <dbReference type="NCBI Taxonomy" id="156978"/>
    <lineage>
        <taxon>Bacteria</taxon>
        <taxon>Bacillati</taxon>
        <taxon>Actinomycetota</taxon>
        <taxon>Actinomycetes</taxon>
        <taxon>Mycobacteriales</taxon>
        <taxon>Corynebacteriaceae</taxon>
        <taxon>Corynebacterium</taxon>
    </lineage>
</organism>
<dbReference type="AlphaFoldDB" id="A0A239YRT5"/>
<accession>A0A239YRT5</accession>
<feature type="transmembrane region" description="Helical" evidence="11">
    <location>
        <begin position="183"/>
        <end position="204"/>
    </location>
</feature>
<feature type="transmembrane region" description="Helical" evidence="11">
    <location>
        <begin position="210"/>
        <end position="231"/>
    </location>
</feature>
<evidence type="ECO:0000256" key="10">
    <source>
        <dbReference type="ARBA" id="ARBA00039918"/>
    </source>
</evidence>
<dbReference type="Proteomes" id="UP000215374">
    <property type="component" value="Chromosome 1"/>
</dbReference>
<evidence type="ECO:0000256" key="3">
    <source>
        <dbReference type="ARBA" id="ARBA00022448"/>
    </source>
</evidence>
<feature type="transmembrane region" description="Helical" evidence="11">
    <location>
        <begin position="271"/>
        <end position="290"/>
    </location>
</feature>
<dbReference type="InterPro" id="IPR005829">
    <property type="entry name" value="Sugar_transporter_CS"/>
</dbReference>
<evidence type="ECO:0000256" key="11">
    <source>
        <dbReference type="SAM" id="Phobius"/>
    </source>
</evidence>
<protein>
    <recommendedName>
        <fullName evidence="10">Putative proline/betaine transporter</fullName>
    </recommendedName>
</protein>
<dbReference type="GO" id="GO:0005886">
    <property type="term" value="C:plasma membrane"/>
    <property type="evidence" value="ECO:0007669"/>
    <property type="project" value="UniProtKB-SubCell"/>
</dbReference>
<keyword evidence="5 11" id="KW-0812">Transmembrane</keyword>
<reference evidence="13 14" key="1">
    <citation type="submission" date="2017-06" db="EMBL/GenBank/DDBJ databases">
        <authorList>
            <consortium name="Pathogen Informatics"/>
        </authorList>
    </citation>
    <scope>NUCLEOTIDE SEQUENCE [LARGE SCALE GENOMIC DNA]</scope>
    <source>
        <strain evidence="13 14">NCTC13015</strain>
    </source>
</reference>
<proteinExistence type="inferred from homology"/>
<dbReference type="SUPFAM" id="SSF103473">
    <property type="entry name" value="MFS general substrate transporter"/>
    <property type="match status" value="1"/>
</dbReference>
<dbReference type="PROSITE" id="PS00217">
    <property type="entry name" value="SUGAR_TRANSPORT_2"/>
    <property type="match status" value="1"/>
</dbReference>
<keyword evidence="7 11" id="KW-1133">Transmembrane helix</keyword>
<gene>
    <name evidence="13" type="primary">proP</name>
    <name evidence="13" type="ORF">SAMEA4535761_00691</name>
</gene>
<feature type="transmembrane region" description="Helical" evidence="11">
    <location>
        <begin position="402"/>
        <end position="425"/>
    </location>
</feature>
<evidence type="ECO:0000256" key="4">
    <source>
        <dbReference type="ARBA" id="ARBA00022475"/>
    </source>
</evidence>
<evidence type="ECO:0000256" key="2">
    <source>
        <dbReference type="ARBA" id="ARBA00008240"/>
    </source>
</evidence>
<dbReference type="InterPro" id="IPR036259">
    <property type="entry name" value="MFS_trans_sf"/>
</dbReference>
<dbReference type="PROSITE" id="PS50850">
    <property type="entry name" value="MFS"/>
    <property type="match status" value="1"/>
</dbReference>
<dbReference type="InterPro" id="IPR005828">
    <property type="entry name" value="MFS_sugar_transport-like"/>
</dbReference>
<feature type="transmembrane region" description="Helical" evidence="11">
    <location>
        <begin position="431"/>
        <end position="451"/>
    </location>
</feature>
<sequence>MHIIVSVQYTPTHIKEGPVSTTSIQPATAEHHHEYPADRKSLGASLVGQILEWFEWSSYAVFAPFIAAAMFHKADQTSALLATFGVFAVGFLVRPLGGIIFGHIADRKGRKSVLMTTIIMMAVASVAIGLLPSYDTVGIWASVGLLLIRVVQGFAHGGESAAANSYIPEIAPPSKRGKWGSMVYVSIFGGSVIAYVIGGCISLVLSDDQIAAWGWRIPFWLSAAAAAFALYMRRNMKESDHFTELDEAVANKDDDRRAHEAVEQSVNRRPVVFNILLVIGMVSGVTASHYTWTSYVSTYAISQQGMSTQGAYWVTVFAQSAGLIALPLWGALSDKIGRKPVMYIFAILLAILQLPLMGLIDDRPWTLLVASTIAIIVVAAGGALLSSIMSEVFPTDQRTRSIGLAYSISVAVFGGTAPYIFQWFIAHDMAWASGTYVIAMAILTLISMYILPETKGIDLRHA</sequence>
<feature type="transmembrane region" description="Helical" evidence="11">
    <location>
        <begin position="341"/>
        <end position="360"/>
    </location>
</feature>
<name>A0A239YRT5_9CORY</name>
<keyword evidence="6" id="KW-0769">Symport</keyword>
<comment type="similarity">
    <text evidence="2">Belongs to the major facilitator superfamily. Metabolite:H+ Symporter (MHS) family (TC 2.A.1.6) family.</text>
</comment>
<dbReference type="Gene3D" id="1.20.1250.20">
    <property type="entry name" value="MFS general substrate transporter like domains"/>
    <property type="match status" value="1"/>
</dbReference>
<keyword evidence="4" id="KW-1003">Cell membrane</keyword>
<feature type="transmembrane region" description="Helical" evidence="11">
    <location>
        <begin position="310"/>
        <end position="329"/>
    </location>
</feature>
<comment type="function">
    <text evidence="9">May be a proton symporter involved in the uptake of osmolytes such as proline and glycine betaine.</text>
</comment>
<feature type="transmembrane region" description="Helical" evidence="11">
    <location>
        <begin position="113"/>
        <end position="131"/>
    </location>
</feature>
<dbReference type="InterPro" id="IPR020846">
    <property type="entry name" value="MFS_dom"/>
</dbReference>
<evidence type="ECO:0000256" key="1">
    <source>
        <dbReference type="ARBA" id="ARBA00004651"/>
    </source>
</evidence>
<evidence type="ECO:0000256" key="9">
    <source>
        <dbReference type="ARBA" id="ARBA00037295"/>
    </source>
</evidence>
<comment type="subcellular location">
    <subcellularLocation>
        <location evidence="1">Cell membrane</location>
        <topology evidence="1">Multi-pass membrane protein</topology>
    </subcellularLocation>
</comment>
<dbReference type="EMBL" id="LT906467">
    <property type="protein sequence ID" value="SNV61462.1"/>
    <property type="molecule type" value="Genomic_DNA"/>
</dbReference>
<evidence type="ECO:0000313" key="14">
    <source>
        <dbReference type="Proteomes" id="UP000215374"/>
    </source>
</evidence>
<dbReference type="InterPro" id="IPR051084">
    <property type="entry name" value="H+-coupled_symporters"/>
</dbReference>
<dbReference type="OrthoDB" id="8953821at2"/>
<feature type="transmembrane region" description="Helical" evidence="11">
    <location>
        <begin position="366"/>
        <end position="390"/>
    </location>
</feature>
<feature type="transmembrane region" description="Helical" evidence="11">
    <location>
        <begin position="78"/>
        <end position="101"/>
    </location>
</feature>
<evidence type="ECO:0000256" key="7">
    <source>
        <dbReference type="ARBA" id="ARBA00022989"/>
    </source>
</evidence>
<evidence type="ECO:0000256" key="5">
    <source>
        <dbReference type="ARBA" id="ARBA00022692"/>
    </source>
</evidence>
<evidence type="ECO:0000256" key="8">
    <source>
        <dbReference type="ARBA" id="ARBA00023136"/>
    </source>
</evidence>
<dbReference type="PANTHER" id="PTHR43528:SF1">
    <property type="entry name" value="ALPHA-KETOGLUTARATE PERMEASE"/>
    <property type="match status" value="1"/>
</dbReference>
<feature type="domain" description="Major facilitator superfamily (MFS) profile" evidence="12">
    <location>
        <begin position="41"/>
        <end position="455"/>
    </location>
</feature>
<evidence type="ECO:0000259" key="12">
    <source>
        <dbReference type="PROSITE" id="PS50850"/>
    </source>
</evidence>